<dbReference type="NCBIfam" id="NF033544">
    <property type="entry name" value="transpos_IS1249"/>
    <property type="match status" value="1"/>
</dbReference>
<evidence type="ECO:0000256" key="4">
    <source>
        <dbReference type="ARBA" id="ARBA00023125"/>
    </source>
</evidence>
<evidence type="ECO:0000256" key="1">
    <source>
        <dbReference type="ARBA" id="ARBA00002190"/>
    </source>
</evidence>
<dbReference type="AlphaFoldDB" id="A0A3N0ARQ8"/>
<dbReference type="EMBL" id="QICD01000055">
    <property type="protein sequence ID" value="RNL37547.1"/>
    <property type="molecule type" value="Genomic_DNA"/>
</dbReference>
<protein>
    <submittedName>
        <fullName evidence="6">IS1249 family transposase</fullName>
    </submittedName>
</protein>
<feature type="non-terminal residue" evidence="6">
    <location>
        <position position="332"/>
    </location>
</feature>
<evidence type="ECO:0000256" key="5">
    <source>
        <dbReference type="ARBA" id="ARBA00023172"/>
    </source>
</evidence>
<proteinExistence type="inferred from homology"/>
<dbReference type="GO" id="GO:0004803">
    <property type="term" value="F:transposase activity"/>
    <property type="evidence" value="ECO:0007669"/>
    <property type="project" value="InterPro"/>
</dbReference>
<dbReference type="GO" id="GO:0003677">
    <property type="term" value="F:DNA binding"/>
    <property type="evidence" value="ECO:0007669"/>
    <property type="project" value="UniProtKB-KW"/>
</dbReference>
<reference evidence="7" key="1">
    <citation type="submission" date="2018-05" db="EMBL/GenBank/DDBJ databases">
        <title>Genome Sequencing of selected type strains of the family Eggerthellaceae.</title>
        <authorList>
            <person name="Danylec N."/>
            <person name="Stoll D.A."/>
            <person name="Doetsch A."/>
            <person name="Huch M."/>
        </authorList>
    </citation>
    <scope>NUCLEOTIDE SEQUENCE [LARGE SCALE GENOMIC DNA]</scope>
    <source>
        <strain evidence="7">DSM 16106</strain>
    </source>
</reference>
<evidence type="ECO:0000256" key="3">
    <source>
        <dbReference type="ARBA" id="ARBA00022578"/>
    </source>
</evidence>
<dbReference type="InterPro" id="IPR048004">
    <property type="entry name" value="IS1249_transpos"/>
</dbReference>
<name>A0A3N0ARQ8_9ACTN</name>
<sequence>MKTMRCPACGGAMKRNGKTSAGTTRWRCKSCGASTTQRYDKAAKLLESFLDWLLSKRTQAEFDMPARTFRSHTSRFWQIWPVAPICDETHHVVHVDGIWLGRVAVILIACTQDHVVGWHLARSEHSQAWGALMARIAPPDAVVTDGGEGFEKARRAVWPDTRVQRCTFHAFEQVKRQTTARPKLQAGAELYGIARDLLHVGDLNGAAAWLASFSNWCTSWESFLSERTVIDGRSQFKHERLRKARRGLEKLARAGTLFTYLDEELVEGGPVPATNNRIEGGVNRQLRVVLNEHRGLRLDRRIKAVFWWCYMHTECLMAPADILREMPTDATI</sequence>
<gene>
    <name evidence="6" type="ORF">DMP08_12280</name>
</gene>
<organism evidence="6 7">
    <name type="scientific">Paraeggerthella hongkongensis</name>
    <dbReference type="NCBI Taxonomy" id="230658"/>
    <lineage>
        <taxon>Bacteria</taxon>
        <taxon>Bacillati</taxon>
        <taxon>Actinomycetota</taxon>
        <taxon>Coriobacteriia</taxon>
        <taxon>Eggerthellales</taxon>
        <taxon>Eggerthellaceae</taxon>
        <taxon>Paraeggerthella</taxon>
    </lineage>
</organism>
<evidence type="ECO:0000313" key="7">
    <source>
        <dbReference type="Proteomes" id="UP000278632"/>
    </source>
</evidence>
<comment type="similarity">
    <text evidence="2">Belongs to the transposase mutator family.</text>
</comment>
<dbReference type="GO" id="GO:0006313">
    <property type="term" value="P:DNA transposition"/>
    <property type="evidence" value="ECO:0007669"/>
    <property type="project" value="InterPro"/>
</dbReference>
<keyword evidence="5" id="KW-0233">DNA recombination</keyword>
<keyword evidence="7" id="KW-1185">Reference proteome</keyword>
<evidence type="ECO:0000256" key="2">
    <source>
        <dbReference type="ARBA" id="ARBA00010961"/>
    </source>
</evidence>
<keyword evidence="4" id="KW-0238">DNA-binding</keyword>
<dbReference type="Proteomes" id="UP000278632">
    <property type="component" value="Unassembled WGS sequence"/>
</dbReference>
<dbReference type="PROSITE" id="PS01007">
    <property type="entry name" value="TRANSPOSASE_MUTATOR"/>
    <property type="match status" value="1"/>
</dbReference>
<keyword evidence="3" id="KW-0815">Transposition</keyword>
<dbReference type="RefSeq" id="WP_123193157.1">
    <property type="nucleotide sequence ID" value="NZ_QICD01000055.1"/>
</dbReference>
<dbReference type="Pfam" id="PF00872">
    <property type="entry name" value="Transposase_mut"/>
    <property type="match status" value="1"/>
</dbReference>
<dbReference type="OrthoDB" id="9793302at2"/>
<evidence type="ECO:0000313" key="6">
    <source>
        <dbReference type="EMBL" id="RNL37547.1"/>
    </source>
</evidence>
<accession>A0A3N0ARQ8</accession>
<comment type="caution">
    <text evidence="6">The sequence shown here is derived from an EMBL/GenBank/DDBJ whole genome shotgun (WGS) entry which is preliminary data.</text>
</comment>
<dbReference type="InterPro" id="IPR001207">
    <property type="entry name" value="Transposase_mutator"/>
</dbReference>
<comment type="function">
    <text evidence="1">Required for the transposition of the insertion element.</text>
</comment>